<evidence type="ECO:0000313" key="3">
    <source>
        <dbReference type="EMBL" id="KAK8028081.1"/>
    </source>
</evidence>
<gene>
    <name evidence="3" type="ORF">PG991_005137</name>
</gene>
<name>A0ABR1S8P6_9PEZI</name>
<feature type="region of interest" description="Disordered" evidence="1">
    <location>
        <begin position="676"/>
        <end position="697"/>
    </location>
</feature>
<dbReference type="Proteomes" id="UP001396898">
    <property type="component" value="Unassembled WGS sequence"/>
</dbReference>
<feature type="compositionally biased region" description="Basic residues" evidence="1">
    <location>
        <begin position="1091"/>
        <end position="1107"/>
    </location>
</feature>
<proteinExistence type="predicted"/>
<feature type="compositionally biased region" description="Polar residues" evidence="1">
    <location>
        <begin position="1260"/>
        <end position="1279"/>
    </location>
</feature>
<feature type="region of interest" description="Disordered" evidence="1">
    <location>
        <begin position="1152"/>
        <end position="1192"/>
    </location>
</feature>
<feature type="domain" description="DUF7892" evidence="2">
    <location>
        <begin position="817"/>
        <end position="968"/>
    </location>
</feature>
<evidence type="ECO:0000313" key="4">
    <source>
        <dbReference type="Proteomes" id="UP001396898"/>
    </source>
</evidence>
<sequence>MAGSSEQASFDVVAPASPNAERDDQSSTTQLIDGVGRPDDSSTPNIPTLSAADVGGRSFSDRFKTSETAATATSTLVHQSSETDSETRKRKSSLDEDSMPETEQMAKKPKVEETLAGALLQQSAPPSSPGNDRSLLPADIWQRIFTFASPRELGNLLLTNRAFHSYLNPSSPVDEHKSDLSTLRPDVIWQTSRRRSWPRMPAPLRNHTELQMWRLACCRKCQFCGKREPPSPISSTHKTRLGPGAHGVSIVWPFAVSSCGPCLLDRSLKEIDLLLSSVPSLIIPALPSVLITEDTTILSPGALQIGQGHSDVKLTKLFFTRHVEELQEEFATVKAMGPATAEEWLKGLEDRGKELRGDSSRWEKWEFAGGVAQMRKMQCQAQVEPPRNSRHDVTPLAASSKVPYDGKAQSSTGQTQEEIQEMKAARRLEIERRAALLDPPLMPSVLAHIPSFQAALQIIQPLDNNAWDLLKPRLLAQREDAEARDSRNQKHATHSKDARVAVEDRCDSSGAHRESKELVDKDWDDAQAPLRARISEYADETIKKAWHDGNKVKKDSCPKFAADVLLYVRNRFYADVAKDAAAAHAAGREPTRDPAEDPFTQKLTLENMKWLFEVKIKPLTESYRKELFLCNGCDVNSKAYGFEGVIQHYAAKHTSSLSLGNIVVYWRSEWPATPPFHPDPLSKPTQPAASTPTSNPGIYPQHYLAQAPFHNLPPTHPPPLQGALGYGAPPYRPDYGYQQHPQYPQYPASQSPFPIPPSYNPSYQTPYERPAIPQPHMPPPITPFYQQQQYFPGPYEHNNITAYQRSQAEYGLYSEDKIRAQLEDLAFNSRDVWMALANLKDLPGNIRVYIVIFHLTKRYRIRFSESPPLAMFTDGLSNKKDMRPVRNVNGLQCKACHLHLDNGAEVEMRTFSLPQLANHFQQSHVGPFQSSGAPFLDWTVDMIYVPDLSGLQNMAEMDAQKQALVAEAFPELTTSLTHRQPLETHQPGSQWIVTGIYPPTITDAYYDGHGNTVAAPSVTVDAGYSNTSSRYETGLFPENRYISNQNDHNQEYQAVVSRSPDPFPESGVRLTVAPKPELHGRGHDRNSNLKEKRKGPNHSNSKRKGNAKRNDVTGKVENSSHDERDGDAEAEESRQEEAIRAMWAAERRETARLVSNSGAHMGKKRNSSRSEGTSQMAKRIKKSSSPPVSIHTVDHDAPWVTTRTTEIDPDVNLFASLESHLDQQACPNPDVARREAMGNRQTICEPHHFRVSQPADLAHPSSQATHSRVASYERTSLPSSDRDGGRLQAMHYREHNAQAQRQPTLHTPPALTPSYDEGRLVGPVATVYDTAMEHSRHDGSSRGHLAGERGDQVLRRVSNDGYADNPGVRREQVRVQYVETYELVRMRDAGGEYFIRRPVRREMGAAYAGPRRLEYREAGSGTHYGHETTTLSSSHEPPPGSERILRRPLGGSSRVRVSSS</sequence>
<feature type="region of interest" description="Disordered" evidence="1">
    <location>
        <begin position="1"/>
        <end position="109"/>
    </location>
</feature>
<dbReference type="SUPFAM" id="SSF81383">
    <property type="entry name" value="F-box domain"/>
    <property type="match status" value="1"/>
</dbReference>
<feature type="compositionally biased region" description="Basic and acidic residues" evidence="1">
    <location>
        <begin position="1280"/>
        <end position="1296"/>
    </location>
</feature>
<feature type="region of interest" description="Disordered" evidence="1">
    <location>
        <begin position="1054"/>
        <end position="1137"/>
    </location>
</feature>
<dbReference type="CDD" id="cd09917">
    <property type="entry name" value="F-box_SF"/>
    <property type="match status" value="1"/>
</dbReference>
<feature type="region of interest" description="Disordered" evidence="1">
    <location>
        <begin position="480"/>
        <end position="517"/>
    </location>
</feature>
<feature type="compositionally biased region" description="Basic and acidic residues" evidence="1">
    <location>
        <begin position="1334"/>
        <end position="1358"/>
    </location>
</feature>
<feature type="compositionally biased region" description="Polar residues" evidence="1">
    <location>
        <begin position="683"/>
        <end position="696"/>
    </location>
</feature>
<protein>
    <recommendedName>
        <fullName evidence="2">DUF7892 domain-containing protein</fullName>
    </recommendedName>
</protein>
<accession>A0ABR1S8P6</accession>
<comment type="caution">
    <text evidence="3">The sequence shown here is derived from an EMBL/GenBank/DDBJ whole genome shotgun (WGS) entry which is preliminary data.</text>
</comment>
<dbReference type="InterPro" id="IPR036047">
    <property type="entry name" value="F-box-like_dom_sf"/>
</dbReference>
<feature type="compositionally biased region" description="Low complexity" evidence="1">
    <location>
        <begin position="1450"/>
        <end position="1460"/>
    </location>
</feature>
<keyword evidence="4" id="KW-1185">Reference proteome</keyword>
<dbReference type="EMBL" id="JAQQWI010000007">
    <property type="protein sequence ID" value="KAK8028081.1"/>
    <property type="molecule type" value="Genomic_DNA"/>
</dbReference>
<feature type="region of interest" description="Disordered" evidence="1">
    <location>
        <begin position="1256"/>
        <end position="1317"/>
    </location>
</feature>
<feature type="compositionally biased region" description="Basic and acidic residues" evidence="1">
    <location>
        <begin position="1108"/>
        <end position="1124"/>
    </location>
</feature>
<feature type="compositionally biased region" description="Low complexity" evidence="1">
    <location>
        <begin position="66"/>
        <end position="75"/>
    </location>
</feature>
<feature type="region of interest" description="Disordered" evidence="1">
    <location>
        <begin position="1334"/>
        <end position="1367"/>
    </location>
</feature>
<feature type="compositionally biased region" description="Basic and acidic residues" evidence="1">
    <location>
        <begin position="1076"/>
        <end position="1090"/>
    </location>
</feature>
<dbReference type="InterPro" id="IPR057214">
    <property type="entry name" value="DUF7892"/>
</dbReference>
<reference evidence="3 4" key="1">
    <citation type="submission" date="2023-01" db="EMBL/GenBank/DDBJ databases">
        <title>Analysis of 21 Apiospora genomes using comparative genomics revels a genus with tremendous synthesis potential of carbohydrate active enzymes and secondary metabolites.</title>
        <authorList>
            <person name="Sorensen T."/>
        </authorList>
    </citation>
    <scope>NUCLEOTIDE SEQUENCE [LARGE SCALE GENOMIC DNA]</scope>
    <source>
        <strain evidence="3 4">CBS 20057</strain>
    </source>
</reference>
<organism evidence="3 4">
    <name type="scientific">Apiospora marii</name>
    <dbReference type="NCBI Taxonomy" id="335849"/>
    <lineage>
        <taxon>Eukaryota</taxon>
        <taxon>Fungi</taxon>
        <taxon>Dikarya</taxon>
        <taxon>Ascomycota</taxon>
        <taxon>Pezizomycotina</taxon>
        <taxon>Sordariomycetes</taxon>
        <taxon>Xylariomycetidae</taxon>
        <taxon>Amphisphaeriales</taxon>
        <taxon>Apiosporaceae</taxon>
        <taxon>Apiospora</taxon>
    </lineage>
</organism>
<evidence type="ECO:0000259" key="2">
    <source>
        <dbReference type="Pfam" id="PF25422"/>
    </source>
</evidence>
<dbReference type="Pfam" id="PF25422">
    <property type="entry name" value="DUF7892"/>
    <property type="match status" value="1"/>
</dbReference>
<feature type="region of interest" description="Disordered" evidence="1">
    <location>
        <begin position="1421"/>
        <end position="1460"/>
    </location>
</feature>
<evidence type="ECO:0000256" key="1">
    <source>
        <dbReference type="SAM" id="MobiDB-lite"/>
    </source>
</evidence>